<evidence type="ECO:0000256" key="1">
    <source>
        <dbReference type="SAM" id="MobiDB-lite"/>
    </source>
</evidence>
<feature type="transmembrane region" description="Helical" evidence="2">
    <location>
        <begin position="640"/>
        <end position="667"/>
    </location>
</feature>
<comment type="caution">
    <text evidence="3">The sequence shown here is derived from an EMBL/GenBank/DDBJ whole genome shotgun (WGS) entry which is preliminary data.</text>
</comment>
<keyword evidence="2" id="KW-0472">Membrane</keyword>
<gene>
    <name evidence="3" type="ORF">NKR19_g10006</name>
</gene>
<feature type="compositionally biased region" description="Polar residues" evidence="1">
    <location>
        <begin position="1"/>
        <end position="12"/>
    </location>
</feature>
<evidence type="ECO:0000313" key="4">
    <source>
        <dbReference type="Proteomes" id="UP001174691"/>
    </source>
</evidence>
<name>A0AA38R1K0_9PEZI</name>
<proteinExistence type="predicted"/>
<evidence type="ECO:0000313" key="3">
    <source>
        <dbReference type="EMBL" id="KAJ9130173.1"/>
    </source>
</evidence>
<feature type="transmembrane region" description="Helical" evidence="2">
    <location>
        <begin position="126"/>
        <end position="146"/>
    </location>
</feature>
<evidence type="ECO:0000256" key="2">
    <source>
        <dbReference type="SAM" id="Phobius"/>
    </source>
</evidence>
<keyword evidence="4" id="KW-1185">Reference proteome</keyword>
<feature type="transmembrane region" description="Helical" evidence="2">
    <location>
        <begin position="75"/>
        <end position="106"/>
    </location>
</feature>
<sequence>MDQTNNYDQYQDLSPPFDPNANGRKHDKYGMAQQQTELLDPHYDEDFHKRPRPGVTTSTEAAEFRQIRWPDGPRFLVTSILFDTLTFLLEGLLVLIAVAFLCLAVLACRWSDMPSNSELAGSMEQAMKLGPTIYPILFAALVGRALKGIGRYRAERGSRISTLWPLMNNKTMFDAILSQFYLARFSAVASALVLLWALSPLGGQASLRLMYKTNITATYDQGLRYMDTGVLGNMFANEGFINSNDIALDGQGMPLTIPGLYQAAVVQNLDSKLGPRDIWGNVKIPRLDRLNQSLADADGWINFTTPSSSVESYSSLLGLPVINVSGTGDVEFSVESVYIALAPADKVATGPMVYYSDGIYQFTGLNVTCPDCLNWNHNDSLDPKLMTARNMLLYGEPFPQPNATMMANASYSGPRSIRFDSGILGSASNPDARIVTFSCPVTQHFVETTIRCTSGNCAAVRARPSTTERRNQNATSFDLWGTFALDMISRISNAKAMMVSSASELFMNDSVAIPIPSGVQSPSKNFVDLSLVEPQLLADRASMLLNAALQTFMSPAGFTGDLLTTNLSLYGLPHIPATGVNVTLAWLNATVTRTGGGGGGGTIAGPEELVHRQIMADVPFIAADTTATVTQFTEVYRADYAWVAVLIVSSAVLVATGVAGMALGSYVRAPDVFDPLMGLTYNNPHLDVPGHHSTLSATERARLLRLLTVRLGDVQPYSETGKISLGQTAEVKRLVRGRLYE</sequence>
<dbReference type="EMBL" id="JANBVN010000282">
    <property type="protein sequence ID" value="KAJ9130173.1"/>
    <property type="molecule type" value="Genomic_DNA"/>
</dbReference>
<dbReference type="Proteomes" id="UP001174691">
    <property type="component" value="Unassembled WGS sequence"/>
</dbReference>
<feature type="transmembrane region" description="Helical" evidence="2">
    <location>
        <begin position="180"/>
        <end position="198"/>
    </location>
</feature>
<protein>
    <submittedName>
        <fullName evidence="3">Uncharacterized protein</fullName>
    </submittedName>
</protein>
<organism evidence="3 4">
    <name type="scientific">Coniochaeta hoffmannii</name>
    <dbReference type="NCBI Taxonomy" id="91930"/>
    <lineage>
        <taxon>Eukaryota</taxon>
        <taxon>Fungi</taxon>
        <taxon>Dikarya</taxon>
        <taxon>Ascomycota</taxon>
        <taxon>Pezizomycotina</taxon>
        <taxon>Sordariomycetes</taxon>
        <taxon>Sordariomycetidae</taxon>
        <taxon>Coniochaetales</taxon>
        <taxon>Coniochaetaceae</taxon>
        <taxon>Coniochaeta</taxon>
    </lineage>
</organism>
<dbReference type="AlphaFoldDB" id="A0AA38R1K0"/>
<keyword evidence="2" id="KW-0812">Transmembrane</keyword>
<accession>A0AA38R1K0</accession>
<feature type="region of interest" description="Disordered" evidence="1">
    <location>
        <begin position="1"/>
        <end position="26"/>
    </location>
</feature>
<reference evidence="3" key="1">
    <citation type="submission" date="2022-07" db="EMBL/GenBank/DDBJ databases">
        <title>Fungi with potential for degradation of polypropylene.</title>
        <authorList>
            <person name="Gostincar C."/>
        </authorList>
    </citation>
    <scope>NUCLEOTIDE SEQUENCE</scope>
    <source>
        <strain evidence="3">EXF-13287</strain>
    </source>
</reference>
<keyword evidence="2" id="KW-1133">Transmembrane helix</keyword>